<gene>
    <name evidence="3" type="ORF">LTRI10_LOCUS12357</name>
</gene>
<feature type="chain" id="PRO_5043696343" description="Gnk2-homologous domain-containing protein" evidence="1">
    <location>
        <begin position="25"/>
        <end position="132"/>
    </location>
</feature>
<evidence type="ECO:0000313" key="4">
    <source>
        <dbReference type="Proteomes" id="UP001497516"/>
    </source>
</evidence>
<feature type="domain" description="Gnk2-homologous" evidence="2">
    <location>
        <begin position="23"/>
        <end position="132"/>
    </location>
</feature>
<name>A0AAV2DAU0_9ROSI</name>
<protein>
    <recommendedName>
        <fullName evidence="2">Gnk2-homologous domain-containing protein</fullName>
    </recommendedName>
</protein>
<accession>A0AAV2DAU0</accession>
<reference evidence="3 4" key="1">
    <citation type="submission" date="2024-04" db="EMBL/GenBank/DDBJ databases">
        <authorList>
            <person name="Fracassetti M."/>
        </authorList>
    </citation>
    <scope>NUCLEOTIDE SEQUENCE [LARGE SCALE GENOMIC DNA]</scope>
</reference>
<keyword evidence="1" id="KW-0732">Signal</keyword>
<evidence type="ECO:0000256" key="1">
    <source>
        <dbReference type="SAM" id="SignalP"/>
    </source>
</evidence>
<organism evidence="3 4">
    <name type="scientific">Linum trigynum</name>
    <dbReference type="NCBI Taxonomy" id="586398"/>
    <lineage>
        <taxon>Eukaryota</taxon>
        <taxon>Viridiplantae</taxon>
        <taxon>Streptophyta</taxon>
        <taxon>Embryophyta</taxon>
        <taxon>Tracheophyta</taxon>
        <taxon>Spermatophyta</taxon>
        <taxon>Magnoliopsida</taxon>
        <taxon>eudicotyledons</taxon>
        <taxon>Gunneridae</taxon>
        <taxon>Pentapetalae</taxon>
        <taxon>rosids</taxon>
        <taxon>fabids</taxon>
        <taxon>Malpighiales</taxon>
        <taxon>Linaceae</taxon>
        <taxon>Linum</taxon>
    </lineage>
</organism>
<sequence length="132" mass="13723">MAGCLKKLLTVVLVVVGYLGCGSSDDICGTTPAAGPNFAVQVDVVLLDLFMNTRYQSPDPSSGLTTYTSTQPPDSIAGSGAATGTATCSSVVTGDSCYYCLYALAQYVDPCSKFTTGSASYPQRCSIQFQQL</sequence>
<keyword evidence="4" id="KW-1185">Reference proteome</keyword>
<evidence type="ECO:0000313" key="3">
    <source>
        <dbReference type="EMBL" id="CAL1370093.1"/>
    </source>
</evidence>
<dbReference type="AlphaFoldDB" id="A0AAV2DAU0"/>
<feature type="signal peptide" evidence="1">
    <location>
        <begin position="1"/>
        <end position="24"/>
    </location>
</feature>
<dbReference type="InterPro" id="IPR002902">
    <property type="entry name" value="GNK2"/>
</dbReference>
<dbReference type="EMBL" id="OZ034815">
    <property type="protein sequence ID" value="CAL1370093.1"/>
    <property type="molecule type" value="Genomic_DNA"/>
</dbReference>
<proteinExistence type="predicted"/>
<dbReference type="Proteomes" id="UP001497516">
    <property type="component" value="Chromosome 2"/>
</dbReference>
<evidence type="ECO:0000259" key="2">
    <source>
        <dbReference type="PROSITE" id="PS51473"/>
    </source>
</evidence>
<dbReference type="PROSITE" id="PS51473">
    <property type="entry name" value="GNK2"/>
    <property type="match status" value="1"/>
</dbReference>